<keyword evidence="8" id="KW-0969">Cilium</keyword>
<comment type="function">
    <text evidence="5">May act as an export chaperone for the filament capping protein FliD.</text>
</comment>
<evidence type="ECO:0000256" key="6">
    <source>
        <dbReference type="ARBA" id="ARBA00093785"/>
    </source>
</evidence>
<keyword evidence="8" id="KW-0282">Flagellum</keyword>
<evidence type="ECO:0000256" key="1">
    <source>
        <dbReference type="ARBA" id="ARBA00004514"/>
    </source>
</evidence>
<evidence type="ECO:0000256" key="5">
    <source>
        <dbReference type="ARBA" id="ARBA00093765"/>
    </source>
</evidence>
<evidence type="ECO:0000256" key="7">
    <source>
        <dbReference type="ARBA" id="ARBA00093797"/>
    </source>
</evidence>
<gene>
    <name evidence="8" type="ORF">SAMN04487944_110133</name>
</gene>
<evidence type="ECO:0000313" key="8">
    <source>
        <dbReference type="EMBL" id="SER81345.1"/>
    </source>
</evidence>
<dbReference type="RefSeq" id="WP_089741106.1">
    <property type="nucleotide sequence ID" value="NZ_FOGL01000010.1"/>
</dbReference>
<dbReference type="InterPro" id="IPR008622">
    <property type="entry name" value="FliT"/>
</dbReference>
<keyword evidence="3" id="KW-1005">Bacterial flagellum biogenesis</keyword>
<dbReference type="STRING" id="531814.SAMN04487944_110133"/>
<evidence type="ECO:0000256" key="3">
    <source>
        <dbReference type="ARBA" id="ARBA00022795"/>
    </source>
</evidence>
<name>A0A1H9S9R3_9BACI</name>
<proteinExistence type="inferred from homology"/>
<keyword evidence="8" id="KW-0966">Cell projection</keyword>
<sequence>MNPLKEYINLTQEMIQLLDQPIKSESREEAIKEIDSLLDKRETLVQAISPPYNAEDTKLGKQCLALDQELEPKLQLVLTKIKTSMRNNKKQTRSTKQYLNPYKQLSTYDGMFLDSKK</sequence>
<reference evidence="8 9" key="1">
    <citation type="submission" date="2016-10" db="EMBL/GenBank/DDBJ databases">
        <authorList>
            <person name="de Groot N.N."/>
        </authorList>
    </citation>
    <scope>NUCLEOTIDE SEQUENCE [LARGE SCALE GENOMIC DNA]</scope>
    <source>
        <strain evidence="8 9">CGMCC 1.7727</strain>
    </source>
</reference>
<comment type="similarity">
    <text evidence="6">Belongs to the bacillales FliT family.</text>
</comment>
<keyword evidence="4" id="KW-0143">Chaperone</keyword>
<evidence type="ECO:0000313" key="9">
    <source>
        <dbReference type="Proteomes" id="UP000199687"/>
    </source>
</evidence>
<protein>
    <recommendedName>
        <fullName evidence="7">Flagellar protein FliT</fullName>
    </recommendedName>
</protein>
<dbReference type="AlphaFoldDB" id="A0A1H9S9R3"/>
<organism evidence="8 9">
    <name type="scientific">Gracilibacillus ureilyticus</name>
    <dbReference type="NCBI Taxonomy" id="531814"/>
    <lineage>
        <taxon>Bacteria</taxon>
        <taxon>Bacillati</taxon>
        <taxon>Bacillota</taxon>
        <taxon>Bacilli</taxon>
        <taxon>Bacillales</taxon>
        <taxon>Bacillaceae</taxon>
        <taxon>Gracilibacillus</taxon>
    </lineage>
</organism>
<keyword evidence="9" id="KW-1185">Reference proteome</keyword>
<comment type="subcellular location">
    <subcellularLocation>
        <location evidence="1">Cytoplasm</location>
        <location evidence="1">Cytosol</location>
    </subcellularLocation>
</comment>
<keyword evidence="2" id="KW-0963">Cytoplasm</keyword>
<evidence type="ECO:0000256" key="2">
    <source>
        <dbReference type="ARBA" id="ARBA00022490"/>
    </source>
</evidence>
<dbReference type="EMBL" id="FOGL01000010">
    <property type="protein sequence ID" value="SER81345.1"/>
    <property type="molecule type" value="Genomic_DNA"/>
</dbReference>
<dbReference type="OrthoDB" id="2353131at2"/>
<evidence type="ECO:0000256" key="4">
    <source>
        <dbReference type="ARBA" id="ARBA00023186"/>
    </source>
</evidence>
<accession>A0A1H9S9R3</accession>
<dbReference type="Pfam" id="PF05400">
    <property type="entry name" value="FliT"/>
    <property type="match status" value="1"/>
</dbReference>
<dbReference type="Proteomes" id="UP000199687">
    <property type="component" value="Unassembled WGS sequence"/>
</dbReference>